<dbReference type="InterPro" id="IPR037354">
    <property type="entry name" value="Commd2"/>
</dbReference>
<keyword evidence="2" id="KW-1185">Reference proteome</keyword>
<evidence type="ECO:0000259" key="1">
    <source>
        <dbReference type="PROSITE" id="PS51269"/>
    </source>
</evidence>
<dbReference type="PANTHER" id="PTHR15857:SF0">
    <property type="entry name" value="COMM DOMAIN-CONTAINING PROTEIN 2"/>
    <property type="match status" value="1"/>
</dbReference>
<evidence type="ECO:0000313" key="2">
    <source>
        <dbReference type="Proteomes" id="UP000887566"/>
    </source>
</evidence>
<feature type="domain" description="COMM" evidence="1">
    <location>
        <begin position="127"/>
        <end position="195"/>
    </location>
</feature>
<protein>
    <submittedName>
        <fullName evidence="3">COMM domain-containing protein</fullName>
    </submittedName>
</protein>
<organism evidence="2 3">
    <name type="scientific">Plectus sambesii</name>
    <dbReference type="NCBI Taxonomy" id="2011161"/>
    <lineage>
        <taxon>Eukaryota</taxon>
        <taxon>Metazoa</taxon>
        <taxon>Ecdysozoa</taxon>
        <taxon>Nematoda</taxon>
        <taxon>Chromadorea</taxon>
        <taxon>Plectida</taxon>
        <taxon>Plectina</taxon>
        <taxon>Plectoidea</taxon>
        <taxon>Plectidae</taxon>
        <taxon>Plectus</taxon>
    </lineage>
</organism>
<proteinExistence type="predicted"/>
<dbReference type="AlphaFoldDB" id="A0A914V7P3"/>
<evidence type="ECO:0000313" key="3">
    <source>
        <dbReference type="WBParaSite" id="PSAMB.scaffold1627size29278.g14089.t1"/>
    </source>
</evidence>
<dbReference type="InterPro" id="IPR017920">
    <property type="entry name" value="COMM"/>
</dbReference>
<dbReference type="PROSITE" id="PS51269">
    <property type="entry name" value="COMM"/>
    <property type="match status" value="1"/>
</dbReference>
<dbReference type="Proteomes" id="UP000887566">
    <property type="component" value="Unplaced"/>
</dbReference>
<name>A0A914V7P3_9BILA</name>
<dbReference type="Pfam" id="PF07258">
    <property type="entry name" value="COMM_domain"/>
    <property type="match status" value="1"/>
</dbReference>
<dbReference type="WBParaSite" id="PSAMB.scaffold1627size29278.g14089.t1">
    <property type="protein sequence ID" value="PSAMB.scaffold1627size29278.g14089.t1"/>
    <property type="gene ID" value="PSAMB.scaffold1627size29278.g14089"/>
</dbReference>
<accession>A0A914V7P3</accession>
<reference evidence="3" key="1">
    <citation type="submission" date="2022-11" db="UniProtKB">
        <authorList>
            <consortium name="WormBaseParasite"/>
        </authorList>
    </citation>
    <scope>IDENTIFICATION</scope>
</reference>
<dbReference type="PANTHER" id="PTHR15857">
    <property type="entry name" value="COMM DOMAIN CONTAINING PROTEIN 2"/>
    <property type="match status" value="1"/>
</dbReference>
<sequence length="203" mass="22474">MANYHYQVPENLVRSLKFFDGCDAATCEACCKVAADFLRTGINAKMYTPAANRLNTTVAKLRTATEALMLLLTDASKHQLSTDAVSTALSESSLERNLCVALSAVYADIGEHLVATLNSMVPRLLPEYSGVQWRIDVEFASRALFHFCKPSITLQLKVKTSDGCENQLLLSIDAAALKRLVAELERALATLRSREYRKLMNRV</sequence>